<dbReference type="EMBL" id="MN740938">
    <property type="protein sequence ID" value="QHU18843.1"/>
    <property type="molecule type" value="Genomic_DNA"/>
</dbReference>
<keyword evidence="4" id="KW-0234">DNA repair</keyword>
<name>A0A6C0KNI5_9ZZZZ</name>
<dbReference type="PANTHER" id="PTHR11264:SF0">
    <property type="entry name" value="URACIL-DNA GLYCOSYLASE"/>
    <property type="match status" value="1"/>
</dbReference>
<dbReference type="SUPFAM" id="SSF52540">
    <property type="entry name" value="P-loop containing nucleoside triphosphate hydrolases"/>
    <property type="match status" value="2"/>
</dbReference>
<dbReference type="NCBIfam" id="NF003589">
    <property type="entry name" value="PRK05254.1-2"/>
    <property type="match status" value="1"/>
</dbReference>
<comment type="similarity">
    <text evidence="1">Belongs to the uracil-DNA glycosylase (UDG) superfamily. UNG family.</text>
</comment>
<dbReference type="Gene3D" id="3.40.50.300">
    <property type="entry name" value="P-loop containing nucleotide triphosphate hydrolases"/>
    <property type="match status" value="1"/>
</dbReference>
<dbReference type="SMART" id="SM00987">
    <property type="entry name" value="UreE_C"/>
    <property type="match status" value="1"/>
</dbReference>
<dbReference type="Gene3D" id="3.40.470.10">
    <property type="entry name" value="Uracil-DNA glycosylase-like domain"/>
    <property type="match status" value="1"/>
</dbReference>
<dbReference type="NCBIfam" id="NF003588">
    <property type="entry name" value="PRK05254.1-1"/>
    <property type="match status" value="1"/>
</dbReference>
<dbReference type="InterPro" id="IPR005122">
    <property type="entry name" value="Uracil-DNA_glycosylase-like"/>
</dbReference>
<evidence type="ECO:0000256" key="3">
    <source>
        <dbReference type="ARBA" id="ARBA00022801"/>
    </source>
</evidence>
<dbReference type="PROSITE" id="PS00130">
    <property type="entry name" value="U_DNA_GLYCOSYLASE"/>
    <property type="match status" value="1"/>
</dbReference>
<dbReference type="InterPro" id="IPR036895">
    <property type="entry name" value="Uracil-DNA_glycosylase-like_sf"/>
</dbReference>
<dbReference type="InterPro" id="IPR010285">
    <property type="entry name" value="DNA_helicase_pif1-like_DEAD"/>
</dbReference>
<reference evidence="6" key="1">
    <citation type="journal article" date="2020" name="Nature">
        <title>Giant virus diversity and host interactions through global metagenomics.</title>
        <authorList>
            <person name="Schulz F."/>
            <person name="Roux S."/>
            <person name="Paez-Espino D."/>
            <person name="Jungbluth S."/>
            <person name="Walsh D.A."/>
            <person name="Denef V.J."/>
            <person name="McMahon K.D."/>
            <person name="Konstantinidis K.T."/>
            <person name="Eloe-Fadrosh E.A."/>
            <person name="Kyrpides N.C."/>
            <person name="Woyke T."/>
        </authorList>
    </citation>
    <scope>NUCLEOTIDE SEQUENCE</scope>
    <source>
        <strain evidence="6">GVMAG-S-3300013006-158</strain>
    </source>
</reference>
<evidence type="ECO:0000313" key="6">
    <source>
        <dbReference type="EMBL" id="QHU18843.1"/>
    </source>
</evidence>
<dbReference type="HAMAP" id="MF_00148">
    <property type="entry name" value="UDG"/>
    <property type="match status" value="1"/>
</dbReference>
<accession>A0A6C0KNI5</accession>
<evidence type="ECO:0000256" key="2">
    <source>
        <dbReference type="ARBA" id="ARBA00022763"/>
    </source>
</evidence>
<proteinExistence type="inferred from homology"/>
<dbReference type="Pfam" id="PF05970">
    <property type="entry name" value="PIF1"/>
    <property type="match status" value="1"/>
</dbReference>
<dbReference type="NCBIfam" id="NF003592">
    <property type="entry name" value="PRK05254.1-5"/>
    <property type="match status" value="1"/>
</dbReference>
<dbReference type="CDD" id="cd18037">
    <property type="entry name" value="DEXSc_Pif1_like"/>
    <property type="match status" value="1"/>
</dbReference>
<dbReference type="SMART" id="SM00986">
    <property type="entry name" value="UDG"/>
    <property type="match status" value="1"/>
</dbReference>
<dbReference type="Pfam" id="PF03167">
    <property type="entry name" value="UDG"/>
    <property type="match status" value="1"/>
</dbReference>
<dbReference type="GO" id="GO:0004844">
    <property type="term" value="F:uracil DNA N-glycosylase activity"/>
    <property type="evidence" value="ECO:0007669"/>
    <property type="project" value="InterPro"/>
</dbReference>
<sequence>MQTTYEQATQYREQMVESAASASVSTASTTESTAVSAMEDTVVVTDFDRLTQEQKQVLHYLLQNKNIALLGAAGCGKSFLLSVVSTEFPGLKKRHTPHATTPRIQICAMTGCAALLLGHNAKTLHSWAGIGIGKGTVSELYNKIRRNTKSRRNWLCTDLLIIDEVSMLTADLLDKLNELAKKIRSNKQPFGGMQVMLVGDFYQLPPVHKGEESTKFAFESDAWKEIVHATVELTQIHRQKDEVFQSILKEARVGSLSKRSCEILQERQGLDWKTHKIRPTLIFPRRAEVDRINESNLRALKGRRYHYKAKLSYDGKIPEGFTEKEDGFQHALHNFDSNASYATDLELALNAQVMLIANVLPEMGLVNGSRGVIVDFCPHTELPIVEFMNGVKRVMGTHAWPIEEYEFVSRSQIPLRLGYAATMHKVQGSTLDAALIDVGPDIFEYGQAYVAMSRVRSLDALYMYDFDPRSFRVHPKVVEFYKHLLLEPEIQQIQLEPMEPQMQQIQQMQMEDIRSIEITPSKAMQRVHVIKSGSSNEQMDPLEPDTIQQCANWLYDSVPDDWKNILLVCQEKLLELSNVLSTKEFLPSKDHVWAALALTPFHSIKVVILGQDPYPTPGHANGLAFSVSSNTNPLPASLKNIYKELSQDLGKDPPVHGNLESWAKQGVLLLNTVLTVESGSPQSHSKIGWEEVTDQLIRSIAAQTEGTIFVLWGKSAQVKKKVLDLYLQKNKHRVFESSHPSPLSAYRGFFGSKPFSTINQWLTELQKEPVEWF</sequence>
<dbReference type="PANTHER" id="PTHR11264">
    <property type="entry name" value="URACIL-DNA GLYCOSYLASE"/>
    <property type="match status" value="1"/>
</dbReference>
<dbReference type="GO" id="GO:0000723">
    <property type="term" value="P:telomere maintenance"/>
    <property type="evidence" value="ECO:0007669"/>
    <property type="project" value="InterPro"/>
</dbReference>
<dbReference type="NCBIfam" id="TIGR00628">
    <property type="entry name" value="ung"/>
    <property type="match status" value="1"/>
</dbReference>
<dbReference type="CDD" id="cd10027">
    <property type="entry name" value="UDG-F1-like"/>
    <property type="match status" value="1"/>
</dbReference>
<dbReference type="GO" id="GO:0003678">
    <property type="term" value="F:DNA helicase activity"/>
    <property type="evidence" value="ECO:0007669"/>
    <property type="project" value="InterPro"/>
</dbReference>
<dbReference type="InterPro" id="IPR049163">
    <property type="entry name" value="Pif1-like_2B_dom"/>
</dbReference>
<organism evidence="6">
    <name type="scientific">viral metagenome</name>
    <dbReference type="NCBI Taxonomy" id="1070528"/>
    <lineage>
        <taxon>unclassified sequences</taxon>
        <taxon>metagenomes</taxon>
        <taxon>organismal metagenomes</taxon>
    </lineage>
</organism>
<dbReference type="Pfam" id="PF21530">
    <property type="entry name" value="Pif1_2B_dom"/>
    <property type="match status" value="1"/>
</dbReference>
<dbReference type="InterPro" id="IPR002043">
    <property type="entry name" value="UDG_fam1"/>
</dbReference>
<dbReference type="AlphaFoldDB" id="A0A6C0KNI5"/>
<dbReference type="InterPro" id="IPR018085">
    <property type="entry name" value="Ura-DNA_Glyclase_AS"/>
</dbReference>
<keyword evidence="2" id="KW-0227">DNA damage</keyword>
<dbReference type="SUPFAM" id="SSF52141">
    <property type="entry name" value="Uracil-DNA glycosylase-like"/>
    <property type="match status" value="1"/>
</dbReference>
<dbReference type="CDD" id="cd18809">
    <property type="entry name" value="SF1_C_RecD"/>
    <property type="match status" value="1"/>
</dbReference>
<keyword evidence="3" id="KW-0378">Hydrolase</keyword>
<evidence type="ECO:0000256" key="4">
    <source>
        <dbReference type="ARBA" id="ARBA00023204"/>
    </source>
</evidence>
<dbReference type="GO" id="GO:0097510">
    <property type="term" value="P:base-excision repair, AP site formation via deaminated base removal"/>
    <property type="evidence" value="ECO:0007669"/>
    <property type="project" value="TreeGrafter"/>
</dbReference>
<evidence type="ECO:0000259" key="5">
    <source>
        <dbReference type="SMART" id="SM00986"/>
    </source>
</evidence>
<feature type="domain" description="Uracil-DNA glycosylase-like" evidence="5">
    <location>
        <begin position="597"/>
        <end position="762"/>
    </location>
</feature>
<evidence type="ECO:0000256" key="1">
    <source>
        <dbReference type="ARBA" id="ARBA00008184"/>
    </source>
</evidence>
<protein>
    <recommendedName>
        <fullName evidence="5">Uracil-DNA glycosylase-like domain-containing protein</fullName>
    </recommendedName>
</protein>
<dbReference type="InterPro" id="IPR027417">
    <property type="entry name" value="P-loop_NTPase"/>
</dbReference>